<dbReference type="PANTHER" id="PTHR14187:SF5">
    <property type="entry name" value="HEAT SHOCK 70 KDA PROTEIN 12A"/>
    <property type="match status" value="1"/>
</dbReference>
<sequence>MDPSPEFCCLVCAIDLGTTLSGYAYADKRDYQYDPLNITVPNWIDPSSFTITRKTPTTLLLDKDQRFVAFGYEAKTTYDELEKKGKNVDYIFIPQFDFMIQDTLEMDMEIRDSTGTREILAIKVLTHAIKYFRKLMLNTINRKRLDVKKTNIRWVLTFPAIWPDRVKQLMIEAAELAGIPKIKLTMAFESEVASIYCSRLPISGFVDRDNFGIHQIGQKFLVLDAADSIVDITVHEVANSRTLKVLEKTRVLDCGDLCVDNCFKDILKDVVTSDVIEAFCLNHTKEYNNFIQEFQNKKRTTNTTKQTWVKMRMPKSLPKVFEKLKNKSFKEELTDSKYCKSIKWDGDYLFFSPALFEHFFVSARTSISDYVCDMLENSHIKGTHTIIMIGGLSESPILQTYMKNRFSDCRIVIPNDPNLAVLKGGVLIGYNSYLMPDRKAKYWYGIASFTKFNPKFHNNEKKYKDLCCDIFDICVQRGSILNVYEGQFKGPYETNRDDQNEIDLDIYVSDSDTPPKYVTDEECHYLGSLTVALPPTNKRNMRSVFVNFTFGGKEFFVRAKINSNKAVMTEKFNFLGKEP</sequence>
<dbReference type="KEGG" id="cvn:111123455"/>
<evidence type="ECO:0000313" key="2">
    <source>
        <dbReference type="RefSeq" id="XP_022321479.1"/>
    </source>
</evidence>
<dbReference type="PROSITE" id="PS00297">
    <property type="entry name" value="HSP70_1"/>
    <property type="match status" value="1"/>
</dbReference>
<dbReference type="Proteomes" id="UP000694844">
    <property type="component" value="Chromosome 3"/>
</dbReference>
<dbReference type="Gene3D" id="3.30.420.40">
    <property type="match status" value="1"/>
</dbReference>
<organism evidence="1 2">
    <name type="scientific">Crassostrea virginica</name>
    <name type="common">Eastern oyster</name>
    <dbReference type="NCBI Taxonomy" id="6565"/>
    <lineage>
        <taxon>Eukaryota</taxon>
        <taxon>Metazoa</taxon>
        <taxon>Spiralia</taxon>
        <taxon>Lophotrochozoa</taxon>
        <taxon>Mollusca</taxon>
        <taxon>Bivalvia</taxon>
        <taxon>Autobranchia</taxon>
        <taxon>Pteriomorphia</taxon>
        <taxon>Ostreida</taxon>
        <taxon>Ostreoidea</taxon>
        <taxon>Ostreidae</taxon>
        <taxon>Crassostrea</taxon>
    </lineage>
</organism>
<proteinExistence type="predicted"/>
<dbReference type="InterPro" id="IPR043129">
    <property type="entry name" value="ATPase_NBD"/>
</dbReference>
<reference evidence="2" key="1">
    <citation type="submission" date="2025-08" db="UniProtKB">
        <authorList>
            <consortium name="RefSeq"/>
        </authorList>
    </citation>
    <scope>IDENTIFICATION</scope>
    <source>
        <tissue evidence="2">Whole sample</tissue>
    </source>
</reference>
<protein>
    <submittedName>
        <fullName evidence="2">Heat shock 70 kDa protein 12A-like</fullName>
    </submittedName>
</protein>
<dbReference type="SUPFAM" id="SSF53067">
    <property type="entry name" value="Actin-like ATPase domain"/>
    <property type="match status" value="2"/>
</dbReference>
<dbReference type="RefSeq" id="XP_022321479.1">
    <property type="nucleotide sequence ID" value="XM_022465771.1"/>
</dbReference>
<keyword evidence="1" id="KW-1185">Reference proteome</keyword>
<dbReference type="PANTHER" id="PTHR14187">
    <property type="entry name" value="ALPHA KINASE/ELONGATION FACTOR 2 KINASE"/>
    <property type="match status" value="1"/>
</dbReference>
<name>A0A8B8D1U2_CRAVI</name>
<dbReference type="AlphaFoldDB" id="A0A8B8D1U2"/>
<dbReference type="InterPro" id="IPR018181">
    <property type="entry name" value="Heat_shock_70_CS"/>
</dbReference>
<accession>A0A8B8D1U2</accession>
<gene>
    <name evidence="2" type="primary">LOC111123455</name>
</gene>
<dbReference type="OrthoDB" id="6064993at2759"/>
<evidence type="ECO:0000313" key="1">
    <source>
        <dbReference type="Proteomes" id="UP000694844"/>
    </source>
</evidence>
<dbReference type="GeneID" id="111123455"/>
<dbReference type="CDD" id="cd10229">
    <property type="entry name" value="ASKHA_NBD_HSP70_HSPA12"/>
    <property type="match status" value="1"/>
</dbReference>